<accession>A0A8T0SGH0</accession>
<feature type="region of interest" description="Disordered" evidence="1">
    <location>
        <begin position="1"/>
        <end position="59"/>
    </location>
</feature>
<evidence type="ECO:0000313" key="3">
    <source>
        <dbReference type="Proteomes" id="UP000823388"/>
    </source>
</evidence>
<dbReference type="EMBL" id="CM029045">
    <property type="protein sequence ID" value="KAG2598482.1"/>
    <property type="molecule type" value="Genomic_DNA"/>
</dbReference>
<feature type="compositionally biased region" description="Pro residues" evidence="1">
    <location>
        <begin position="224"/>
        <end position="235"/>
    </location>
</feature>
<dbReference type="AlphaFoldDB" id="A0A8T0SGH0"/>
<feature type="compositionally biased region" description="Basic and acidic residues" evidence="1">
    <location>
        <begin position="11"/>
        <end position="21"/>
    </location>
</feature>
<keyword evidence="3" id="KW-1185">Reference proteome</keyword>
<organism evidence="2 3">
    <name type="scientific">Panicum virgatum</name>
    <name type="common">Blackwell switchgrass</name>
    <dbReference type="NCBI Taxonomy" id="38727"/>
    <lineage>
        <taxon>Eukaryota</taxon>
        <taxon>Viridiplantae</taxon>
        <taxon>Streptophyta</taxon>
        <taxon>Embryophyta</taxon>
        <taxon>Tracheophyta</taxon>
        <taxon>Spermatophyta</taxon>
        <taxon>Magnoliopsida</taxon>
        <taxon>Liliopsida</taxon>
        <taxon>Poales</taxon>
        <taxon>Poaceae</taxon>
        <taxon>PACMAD clade</taxon>
        <taxon>Panicoideae</taxon>
        <taxon>Panicodae</taxon>
        <taxon>Paniceae</taxon>
        <taxon>Panicinae</taxon>
        <taxon>Panicum</taxon>
        <taxon>Panicum sect. Hiantes</taxon>
    </lineage>
</organism>
<evidence type="ECO:0000313" key="2">
    <source>
        <dbReference type="EMBL" id="KAG2598482.1"/>
    </source>
</evidence>
<name>A0A8T0SGH0_PANVG</name>
<comment type="caution">
    <text evidence="2">The sequence shown here is derived from an EMBL/GenBank/DDBJ whole genome shotgun (WGS) entry which is preliminary data.</text>
</comment>
<feature type="compositionally biased region" description="Low complexity" evidence="1">
    <location>
        <begin position="164"/>
        <end position="181"/>
    </location>
</feature>
<gene>
    <name evidence="2" type="ORF">PVAP13_5KG346500</name>
</gene>
<protein>
    <submittedName>
        <fullName evidence="2">Uncharacterized protein</fullName>
    </submittedName>
</protein>
<reference evidence="2" key="1">
    <citation type="submission" date="2020-05" db="EMBL/GenBank/DDBJ databases">
        <title>WGS assembly of Panicum virgatum.</title>
        <authorList>
            <person name="Lovell J.T."/>
            <person name="Jenkins J."/>
            <person name="Shu S."/>
            <person name="Juenger T.E."/>
            <person name="Schmutz J."/>
        </authorList>
    </citation>
    <scope>NUCLEOTIDE SEQUENCE</scope>
    <source>
        <strain evidence="2">AP13</strain>
    </source>
</reference>
<dbReference type="Proteomes" id="UP000823388">
    <property type="component" value="Chromosome 5K"/>
</dbReference>
<evidence type="ECO:0000256" key="1">
    <source>
        <dbReference type="SAM" id="MobiDB-lite"/>
    </source>
</evidence>
<feature type="region of interest" description="Disordered" evidence="1">
    <location>
        <begin position="85"/>
        <end position="246"/>
    </location>
</feature>
<sequence length="262" mass="26890">MDVAHQLVHGSENKNVPEKARGKSTGEPQVRSGMPIFVPREERNARPRNSPGRPAFPASLAYPDRLCEPAHAAAVSMAAPGKEDWALRRGDSPGFQILVPRPRPEHDARPPGRPAIPSAVAAPPAYPGGPAQRPTPTTTPVASGVGASSKGATTDSEEEDQPPAGAVAKGEGEANAAAGHRSPPPGGAAGGNGGSAAPPAALENLPSVVARQAIPNTPAVDARPSPPAAARPPPSTSAARDNDRRKETTFCERLLSCFNRCS</sequence>
<feature type="compositionally biased region" description="Low complexity" evidence="1">
    <location>
        <begin position="115"/>
        <end position="131"/>
    </location>
</feature>
<dbReference type="OrthoDB" id="10628180at2759"/>
<proteinExistence type="predicted"/>